<reference evidence="1 2" key="1">
    <citation type="journal article" date="2014" name="BMC Genomics">
        <title>Complete genome sequence of producer of the glycopeptide antibiotic Aculeximycin Kutzneria albida DSM 43870T, a representative of minor genus of Pseudonocardiaceae.</title>
        <authorList>
            <person name="Rebets Y."/>
            <person name="Tokovenko B."/>
            <person name="Lushchyk I."/>
            <person name="Ruckert C."/>
            <person name="Zaburannyi N."/>
            <person name="Bechthold A."/>
            <person name="Kalinowski J."/>
            <person name="Luzhetskyy A."/>
        </authorList>
    </citation>
    <scope>NUCLEOTIDE SEQUENCE [LARGE SCALE GENOMIC DNA]</scope>
    <source>
        <strain evidence="1">DSM 43870</strain>
    </source>
</reference>
<evidence type="ECO:0000313" key="1">
    <source>
        <dbReference type="EMBL" id="AHH94751.1"/>
    </source>
</evidence>
<dbReference type="HOGENOM" id="CLU_3062597_0_0_11"/>
<dbReference type="Proteomes" id="UP000019225">
    <property type="component" value="Chromosome"/>
</dbReference>
<organism evidence="1 2">
    <name type="scientific">Kutzneria albida DSM 43870</name>
    <dbReference type="NCBI Taxonomy" id="1449976"/>
    <lineage>
        <taxon>Bacteria</taxon>
        <taxon>Bacillati</taxon>
        <taxon>Actinomycetota</taxon>
        <taxon>Actinomycetes</taxon>
        <taxon>Pseudonocardiales</taxon>
        <taxon>Pseudonocardiaceae</taxon>
        <taxon>Kutzneria</taxon>
    </lineage>
</organism>
<protein>
    <submittedName>
        <fullName evidence="1">Uncharacterized protein</fullName>
    </submittedName>
</protein>
<dbReference type="AlphaFoldDB" id="W5W2N5"/>
<accession>W5W2N5</accession>
<evidence type="ECO:0000313" key="2">
    <source>
        <dbReference type="Proteomes" id="UP000019225"/>
    </source>
</evidence>
<gene>
    <name evidence="1" type="ORF">KALB_1378</name>
</gene>
<dbReference type="KEGG" id="kal:KALB_1378"/>
<proteinExistence type="predicted"/>
<name>W5W2N5_9PSEU</name>
<sequence length="53" mass="5693">MTESVTRAGETLRGSVEGTPLDQVERLYRLNTIGALRVPVGDSAVRTLAGHQN</sequence>
<dbReference type="RefSeq" id="WP_158510723.1">
    <property type="nucleotide sequence ID" value="NZ_CP007155.1"/>
</dbReference>
<keyword evidence="2" id="KW-1185">Reference proteome</keyword>
<dbReference type="EMBL" id="CP007155">
    <property type="protein sequence ID" value="AHH94751.1"/>
    <property type="molecule type" value="Genomic_DNA"/>
</dbReference>
<dbReference type="STRING" id="1449976.KALB_1378"/>